<reference evidence="1" key="1">
    <citation type="submission" date="2018-05" db="EMBL/GenBank/DDBJ databases">
        <authorList>
            <person name="Lanie J.A."/>
            <person name="Ng W.-L."/>
            <person name="Kazmierczak K.M."/>
            <person name="Andrzejewski T.M."/>
            <person name="Davidsen T.M."/>
            <person name="Wayne K.J."/>
            <person name="Tettelin H."/>
            <person name="Glass J.I."/>
            <person name="Rusch D."/>
            <person name="Podicherti R."/>
            <person name="Tsui H.-C.T."/>
            <person name="Winkler M.E."/>
        </authorList>
    </citation>
    <scope>NUCLEOTIDE SEQUENCE</scope>
</reference>
<gene>
    <name evidence="1" type="ORF">METZ01_LOCUS97288</name>
</gene>
<evidence type="ECO:0000313" key="1">
    <source>
        <dbReference type="EMBL" id="SVA44434.1"/>
    </source>
</evidence>
<feature type="non-terminal residue" evidence="1">
    <location>
        <position position="1"/>
    </location>
</feature>
<organism evidence="1">
    <name type="scientific">marine metagenome</name>
    <dbReference type="NCBI Taxonomy" id="408172"/>
    <lineage>
        <taxon>unclassified sequences</taxon>
        <taxon>metagenomes</taxon>
        <taxon>ecological metagenomes</taxon>
    </lineage>
</organism>
<dbReference type="EMBL" id="UINC01009943">
    <property type="protein sequence ID" value="SVA44434.1"/>
    <property type="molecule type" value="Genomic_DNA"/>
</dbReference>
<dbReference type="AlphaFoldDB" id="A0A381VVX5"/>
<protein>
    <submittedName>
        <fullName evidence="1">Uncharacterized protein</fullName>
    </submittedName>
</protein>
<proteinExistence type="predicted"/>
<accession>A0A381VVX5</accession>
<name>A0A381VVX5_9ZZZZ</name>
<sequence>VVAVAIYPPLRMPPGVRHLLTVLPQGYGRVHRLLFLQKAPHGQRIYRMGRYAHPHPQTLSKERLLGRTKTHQVLIGMDSVEHPQTQSPFRFQGRQNHARSFQKNNRSYCSQQEFWAHRCSNKLSASGI</sequence>